<feature type="domain" description="Quinolinate phosphoribosyl transferase N-terminal" evidence="13">
    <location>
        <begin position="29"/>
        <end position="114"/>
    </location>
</feature>
<dbReference type="Gene3D" id="3.20.20.70">
    <property type="entry name" value="Aldolase class I"/>
    <property type="match status" value="1"/>
</dbReference>
<evidence type="ECO:0000256" key="10">
    <source>
        <dbReference type="ARBA" id="ARBA00047445"/>
    </source>
</evidence>
<gene>
    <name evidence="14" type="primary">nadC_11</name>
    <name evidence="14" type="ORF">GALL_311550</name>
</gene>
<dbReference type="Pfam" id="PF02749">
    <property type="entry name" value="QRPTase_N"/>
    <property type="match status" value="1"/>
</dbReference>
<dbReference type="GO" id="GO:0034213">
    <property type="term" value="P:quinolinate catabolic process"/>
    <property type="evidence" value="ECO:0007669"/>
    <property type="project" value="TreeGrafter"/>
</dbReference>
<comment type="similarity">
    <text evidence="3">Belongs to the NadC/ModD family.</text>
</comment>
<evidence type="ECO:0000256" key="3">
    <source>
        <dbReference type="ARBA" id="ARBA00009400"/>
    </source>
</evidence>
<dbReference type="InterPro" id="IPR027277">
    <property type="entry name" value="NadC/ModD"/>
</dbReference>
<dbReference type="AlphaFoldDB" id="A0A1J5RFU4"/>
<dbReference type="PANTHER" id="PTHR32179">
    <property type="entry name" value="NICOTINATE-NUCLEOTIDE PYROPHOSPHORYLASE [CARBOXYLATING]"/>
    <property type="match status" value="1"/>
</dbReference>
<comment type="catalytic activity">
    <reaction evidence="10">
        <text>nicotinate beta-D-ribonucleotide + CO2 + diphosphate = quinolinate + 5-phospho-alpha-D-ribose 1-diphosphate + 2 H(+)</text>
        <dbReference type="Rhea" id="RHEA:12733"/>
        <dbReference type="ChEBI" id="CHEBI:15378"/>
        <dbReference type="ChEBI" id="CHEBI:16526"/>
        <dbReference type="ChEBI" id="CHEBI:29959"/>
        <dbReference type="ChEBI" id="CHEBI:33019"/>
        <dbReference type="ChEBI" id="CHEBI:57502"/>
        <dbReference type="ChEBI" id="CHEBI:58017"/>
        <dbReference type="EC" id="2.4.2.19"/>
    </reaction>
</comment>
<protein>
    <recommendedName>
        <fullName evidence="11">Probable nicotinate-nucleotide pyrophosphorylase [carboxylating]</fullName>
        <ecNumber evidence="5">2.4.2.19</ecNumber>
    </recommendedName>
    <alternativeName>
        <fullName evidence="9">Quinolinate phosphoribosyltransferase [decarboxylating]</fullName>
    </alternativeName>
</protein>
<comment type="pathway">
    <text evidence="2">Cofactor biosynthesis; NAD(+) biosynthesis; nicotinate D-ribonucleotide from quinolinate: step 1/1.</text>
</comment>
<dbReference type="GO" id="GO:0009435">
    <property type="term" value="P:NAD+ biosynthetic process"/>
    <property type="evidence" value="ECO:0007669"/>
    <property type="project" value="UniProtKB-UniPathway"/>
</dbReference>
<dbReference type="Gene3D" id="3.90.1170.20">
    <property type="entry name" value="Quinolinate phosphoribosyl transferase, N-terminal domain"/>
    <property type="match status" value="1"/>
</dbReference>
<dbReference type="PIRSF" id="PIRSF006250">
    <property type="entry name" value="NadC_ModD"/>
    <property type="match status" value="1"/>
</dbReference>
<keyword evidence="6" id="KW-0662">Pyridine nucleotide biosynthesis</keyword>
<dbReference type="EC" id="2.4.2.19" evidence="5"/>
<dbReference type="EMBL" id="MLJW01000447">
    <property type="protein sequence ID" value="OIQ86997.1"/>
    <property type="molecule type" value="Genomic_DNA"/>
</dbReference>
<dbReference type="InterPro" id="IPR037128">
    <property type="entry name" value="Quinolinate_PRibosylTase_N_sf"/>
</dbReference>
<dbReference type="NCBIfam" id="TIGR00078">
    <property type="entry name" value="nadC"/>
    <property type="match status" value="1"/>
</dbReference>
<evidence type="ECO:0000313" key="14">
    <source>
        <dbReference type="EMBL" id="OIQ86997.1"/>
    </source>
</evidence>
<dbReference type="GO" id="GO:0005737">
    <property type="term" value="C:cytoplasm"/>
    <property type="evidence" value="ECO:0007669"/>
    <property type="project" value="TreeGrafter"/>
</dbReference>
<name>A0A1J5RFU4_9ZZZZ</name>
<evidence type="ECO:0000256" key="2">
    <source>
        <dbReference type="ARBA" id="ARBA00004893"/>
    </source>
</evidence>
<dbReference type="InterPro" id="IPR022412">
    <property type="entry name" value="Quinolinate_PRibosylTrfase_N"/>
</dbReference>
<accession>A0A1J5RFU4</accession>
<sequence>MSANLPSDLNGVVERLIDDALAEDIGPGDVTSSSVIPEALRFKGVMAAREDMVVAGMEFARKVFHKVVPEAHFEARVRDGDRVAPGTVLAVMEGPARGLLTAERTALNLLQHLSGIATLTHSYVERIAGTGAVLLDTRKTIPGLRQAAKYATRMGGAQNHRMGLYDGVLIKDNHIAVCGSVAEAVRLAKAAQTGKVEVECDTLEQVAEAVAAQADIILLDNMAPETLRRAVALVAGRAKTEASGGVTLESIRAIAETGVDYISVGRLTQSARAIDIGMDWAAEEQP</sequence>
<comment type="subunit">
    <text evidence="4">Hexamer formed by 3 homodimers.</text>
</comment>
<dbReference type="SUPFAM" id="SSF51690">
    <property type="entry name" value="Nicotinate/Quinolinate PRTase C-terminal domain-like"/>
    <property type="match status" value="1"/>
</dbReference>
<dbReference type="UniPathway" id="UPA00253">
    <property type="reaction ID" value="UER00331"/>
</dbReference>
<dbReference type="FunFam" id="3.90.1170.20:FF:000001">
    <property type="entry name" value="Nicotinate-nucleotide diphosphorylase (Carboxylating)"/>
    <property type="match status" value="1"/>
</dbReference>
<dbReference type="InterPro" id="IPR036068">
    <property type="entry name" value="Nicotinate_pribotase-like_C"/>
</dbReference>
<comment type="function">
    <text evidence="1">Involved in the catabolism of quinolinic acid (QA).</text>
</comment>
<evidence type="ECO:0000256" key="1">
    <source>
        <dbReference type="ARBA" id="ARBA00003237"/>
    </source>
</evidence>
<dbReference type="CDD" id="cd01572">
    <property type="entry name" value="QPRTase"/>
    <property type="match status" value="1"/>
</dbReference>
<evidence type="ECO:0000256" key="7">
    <source>
        <dbReference type="ARBA" id="ARBA00022676"/>
    </source>
</evidence>
<evidence type="ECO:0000256" key="5">
    <source>
        <dbReference type="ARBA" id="ARBA00011944"/>
    </source>
</evidence>
<evidence type="ECO:0000259" key="13">
    <source>
        <dbReference type="Pfam" id="PF02749"/>
    </source>
</evidence>
<evidence type="ECO:0000259" key="12">
    <source>
        <dbReference type="Pfam" id="PF01729"/>
    </source>
</evidence>
<dbReference type="InterPro" id="IPR002638">
    <property type="entry name" value="Quinolinate_PRibosylTrfase_C"/>
</dbReference>
<feature type="domain" description="Quinolinate phosphoribosyl transferase C-terminal" evidence="12">
    <location>
        <begin position="116"/>
        <end position="279"/>
    </location>
</feature>
<evidence type="ECO:0000256" key="11">
    <source>
        <dbReference type="ARBA" id="ARBA00069173"/>
    </source>
</evidence>
<reference evidence="14" key="1">
    <citation type="submission" date="2016-10" db="EMBL/GenBank/DDBJ databases">
        <title>Sequence of Gallionella enrichment culture.</title>
        <authorList>
            <person name="Poehlein A."/>
            <person name="Muehling M."/>
            <person name="Daniel R."/>
        </authorList>
    </citation>
    <scope>NUCLEOTIDE SEQUENCE</scope>
</reference>
<dbReference type="FunFam" id="3.20.20.70:FF:000030">
    <property type="entry name" value="Nicotinate-nucleotide pyrophosphorylase, carboxylating"/>
    <property type="match status" value="1"/>
</dbReference>
<evidence type="ECO:0000256" key="8">
    <source>
        <dbReference type="ARBA" id="ARBA00022679"/>
    </source>
</evidence>
<dbReference type="InterPro" id="IPR013785">
    <property type="entry name" value="Aldolase_TIM"/>
</dbReference>
<keyword evidence="8 14" id="KW-0808">Transferase</keyword>
<dbReference type="SUPFAM" id="SSF54675">
    <property type="entry name" value="Nicotinate/Quinolinate PRTase N-terminal domain-like"/>
    <property type="match status" value="1"/>
</dbReference>
<organism evidence="14">
    <name type="scientific">mine drainage metagenome</name>
    <dbReference type="NCBI Taxonomy" id="410659"/>
    <lineage>
        <taxon>unclassified sequences</taxon>
        <taxon>metagenomes</taxon>
        <taxon>ecological metagenomes</taxon>
    </lineage>
</organism>
<dbReference type="InterPro" id="IPR004393">
    <property type="entry name" value="NadC"/>
</dbReference>
<dbReference type="PANTHER" id="PTHR32179:SF3">
    <property type="entry name" value="NICOTINATE-NUCLEOTIDE PYROPHOSPHORYLASE [CARBOXYLATING]"/>
    <property type="match status" value="1"/>
</dbReference>
<dbReference type="Pfam" id="PF01729">
    <property type="entry name" value="QRPTase_C"/>
    <property type="match status" value="1"/>
</dbReference>
<keyword evidence="7 14" id="KW-0328">Glycosyltransferase</keyword>
<evidence type="ECO:0000256" key="4">
    <source>
        <dbReference type="ARBA" id="ARBA00011218"/>
    </source>
</evidence>
<evidence type="ECO:0000256" key="6">
    <source>
        <dbReference type="ARBA" id="ARBA00022642"/>
    </source>
</evidence>
<dbReference type="GO" id="GO:0004514">
    <property type="term" value="F:nicotinate-nucleotide diphosphorylase (carboxylating) activity"/>
    <property type="evidence" value="ECO:0007669"/>
    <property type="project" value="UniProtKB-EC"/>
</dbReference>
<comment type="caution">
    <text evidence="14">The sequence shown here is derived from an EMBL/GenBank/DDBJ whole genome shotgun (WGS) entry which is preliminary data.</text>
</comment>
<evidence type="ECO:0000256" key="9">
    <source>
        <dbReference type="ARBA" id="ARBA00033102"/>
    </source>
</evidence>
<proteinExistence type="inferred from homology"/>